<evidence type="ECO:0000313" key="1">
    <source>
        <dbReference type="EMBL" id="CAB3697751.1"/>
    </source>
</evidence>
<dbReference type="Proteomes" id="UP000494111">
    <property type="component" value="Unassembled WGS sequence"/>
</dbReference>
<organism evidence="1 2">
    <name type="scientific">Achromobacter deleyi</name>
    <dbReference type="NCBI Taxonomy" id="1353891"/>
    <lineage>
        <taxon>Bacteria</taxon>
        <taxon>Pseudomonadati</taxon>
        <taxon>Pseudomonadota</taxon>
        <taxon>Betaproteobacteria</taxon>
        <taxon>Burkholderiales</taxon>
        <taxon>Alcaligenaceae</taxon>
        <taxon>Achromobacter</taxon>
    </lineage>
</organism>
<reference evidence="1 2" key="1">
    <citation type="submission" date="2020-04" db="EMBL/GenBank/DDBJ databases">
        <authorList>
            <person name="De Canck E."/>
        </authorList>
    </citation>
    <scope>NUCLEOTIDE SEQUENCE [LARGE SCALE GENOMIC DNA]</scope>
    <source>
        <strain evidence="1 2">LMG 3458</strain>
    </source>
</reference>
<sequence length="292" mass="33238">MPGRVVLIDGDYLAYFASGGDNMRVDVSRRVAVNRLHAARELSGAERVELHLSARASNKGERFLIATTQPYQGQRKGSRRPKNWEAVREFLETADEALLRAKRISWMDREADDGFSYAAFVARNPVESVVHHTADKDMQMLAGLHIAWTDYARTEVPKGAYEVIGPHDGKVYGTKWFWMQMLMGDTADHIPGFYNLGEAKAREILAGTTCNAEAYEAVHAEYVRQKAEQWADYFVEQAGLLWLRVTHHPHDFLRVLPEHRHPELIDAVRRMNANIKEKREALDRFNGTAFSG</sequence>
<dbReference type="Gene3D" id="1.10.150.20">
    <property type="entry name" value="5' to 3' exonuclease, C-terminal subdomain"/>
    <property type="match status" value="1"/>
</dbReference>
<name>A0A6S7AP91_9BURK</name>
<accession>A0A6S7AP91</accession>
<proteinExistence type="predicted"/>
<dbReference type="SUPFAM" id="SSF47807">
    <property type="entry name" value="5' to 3' exonuclease, C-terminal subdomain"/>
    <property type="match status" value="1"/>
</dbReference>
<dbReference type="InterPro" id="IPR036279">
    <property type="entry name" value="5-3_exonuclease_C_sf"/>
</dbReference>
<dbReference type="AlphaFoldDB" id="A0A6S7AP91"/>
<evidence type="ECO:0000313" key="2">
    <source>
        <dbReference type="Proteomes" id="UP000494111"/>
    </source>
</evidence>
<dbReference type="EMBL" id="CADIJO010000007">
    <property type="protein sequence ID" value="CAB3697751.1"/>
    <property type="molecule type" value="Genomic_DNA"/>
</dbReference>
<protein>
    <recommendedName>
        <fullName evidence="3">Exonuclease</fullName>
    </recommendedName>
</protein>
<evidence type="ECO:0008006" key="3">
    <source>
        <dbReference type="Google" id="ProtNLM"/>
    </source>
</evidence>
<gene>
    <name evidence="1" type="ORF">LMG3458_02480</name>
</gene>